<evidence type="ECO:0000313" key="12">
    <source>
        <dbReference type="Proteomes" id="UP000194236"/>
    </source>
</evidence>
<proteinExistence type="inferred from homology"/>
<evidence type="ECO:0000256" key="8">
    <source>
        <dbReference type="ARBA" id="ARBA00023136"/>
    </source>
</evidence>
<evidence type="ECO:0000256" key="9">
    <source>
        <dbReference type="SAM" id="Phobius"/>
    </source>
</evidence>
<comment type="similarity">
    <text evidence="2">Belongs to the ABC transporter superfamily. ABCC family. Conjugate transporter (TC 3.A.1.208) subfamily.</text>
</comment>
<evidence type="ECO:0000313" key="11">
    <source>
        <dbReference type="EMBL" id="OTF82186.1"/>
    </source>
</evidence>
<comment type="caution">
    <text evidence="11">The sequence shown here is derived from an EMBL/GenBank/DDBJ whole genome shotgun (WGS) entry which is preliminary data.</text>
</comment>
<evidence type="ECO:0000256" key="3">
    <source>
        <dbReference type="ARBA" id="ARBA00022448"/>
    </source>
</evidence>
<sequence length="82" mass="9414">MRASERLHNQIFERLLRARVAFFDQNPAGRILNRFTKDLGIIDEMLPNTAYDLNLTFAQAIGIVVTVGIVNWWLILPAIFLT</sequence>
<evidence type="ECO:0000256" key="1">
    <source>
        <dbReference type="ARBA" id="ARBA00004141"/>
    </source>
</evidence>
<accession>A0A1Y3BRH2</accession>
<name>A0A1Y3BRH2_EURMA</name>
<evidence type="ECO:0000256" key="5">
    <source>
        <dbReference type="ARBA" id="ARBA00022741"/>
    </source>
</evidence>
<dbReference type="OrthoDB" id="6508552at2759"/>
<evidence type="ECO:0000256" key="6">
    <source>
        <dbReference type="ARBA" id="ARBA00022840"/>
    </source>
</evidence>
<dbReference type="InterPro" id="IPR036640">
    <property type="entry name" value="ABC1_TM_sf"/>
</dbReference>
<dbReference type="GO" id="GO:0140359">
    <property type="term" value="F:ABC-type transporter activity"/>
    <property type="evidence" value="ECO:0007669"/>
    <property type="project" value="InterPro"/>
</dbReference>
<dbReference type="PROSITE" id="PS50929">
    <property type="entry name" value="ABC_TM1F"/>
    <property type="match status" value="1"/>
</dbReference>
<dbReference type="EMBL" id="MUJZ01009793">
    <property type="protein sequence ID" value="OTF82186.1"/>
    <property type="molecule type" value="Genomic_DNA"/>
</dbReference>
<organism evidence="11 12">
    <name type="scientific">Euroglyphus maynei</name>
    <name type="common">Mayne's house dust mite</name>
    <dbReference type="NCBI Taxonomy" id="6958"/>
    <lineage>
        <taxon>Eukaryota</taxon>
        <taxon>Metazoa</taxon>
        <taxon>Ecdysozoa</taxon>
        <taxon>Arthropoda</taxon>
        <taxon>Chelicerata</taxon>
        <taxon>Arachnida</taxon>
        <taxon>Acari</taxon>
        <taxon>Acariformes</taxon>
        <taxon>Sarcoptiformes</taxon>
        <taxon>Astigmata</taxon>
        <taxon>Psoroptidia</taxon>
        <taxon>Analgoidea</taxon>
        <taxon>Pyroglyphidae</taxon>
        <taxon>Pyroglyphinae</taxon>
        <taxon>Euroglyphus</taxon>
    </lineage>
</organism>
<dbReference type="InterPro" id="IPR050173">
    <property type="entry name" value="ABC_transporter_C-like"/>
</dbReference>
<gene>
    <name evidence="11" type="ORF">BLA29_015051</name>
</gene>
<dbReference type="GO" id="GO:0005524">
    <property type="term" value="F:ATP binding"/>
    <property type="evidence" value="ECO:0007669"/>
    <property type="project" value="UniProtKB-KW"/>
</dbReference>
<comment type="subcellular location">
    <subcellularLocation>
        <location evidence="1">Membrane</location>
        <topology evidence="1">Multi-pass membrane protein</topology>
    </subcellularLocation>
</comment>
<dbReference type="Gene3D" id="1.20.1560.10">
    <property type="entry name" value="ABC transporter type 1, transmembrane domain"/>
    <property type="match status" value="1"/>
</dbReference>
<dbReference type="PANTHER" id="PTHR24223:SF456">
    <property type="entry name" value="MULTIDRUG RESISTANCE-ASSOCIATED PROTEIN LETHAL(2)03659"/>
    <property type="match status" value="1"/>
</dbReference>
<evidence type="ECO:0000259" key="10">
    <source>
        <dbReference type="PROSITE" id="PS50929"/>
    </source>
</evidence>
<keyword evidence="4 9" id="KW-0812">Transmembrane</keyword>
<keyword evidence="6" id="KW-0067">ATP-binding</keyword>
<dbReference type="Proteomes" id="UP000194236">
    <property type="component" value="Unassembled WGS sequence"/>
</dbReference>
<feature type="domain" description="ABC transmembrane type-1" evidence="10">
    <location>
        <begin position="1"/>
        <end position="82"/>
    </location>
</feature>
<keyword evidence="3" id="KW-0813">Transport</keyword>
<dbReference type="SUPFAM" id="SSF90123">
    <property type="entry name" value="ABC transporter transmembrane region"/>
    <property type="match status" value="1"/>
</dbReference>
<reference evidence="11 12" key="1">
    <citation type="submission" date="2017-03" db="EMBL/GenBank/DDBJ databases">
        <title>Genome Survey of Euroglyphus maynei.</title>
        <authorList>
            <person name="Arlian L.G."/>
            <person name="Morgan M.S."/>
            <person name="Rider S.D."/>
        </authorList>
    </citation>
    <scope>NUCLEOTIDE SEQUENCE [LARGE SCALE GENOMIC DNA]</scope>
    <source>
        <strain evidence="11">Arlian Lab</strain>
        <tissue evidence="11">Whole body</tissue>
    </source>
</reference>
<dbReference type="Pfam" id="PF00664">
    <property type="entry name" value="ABC_membrane"/>
    <property type="match status" value="1"/>
</dbReference>
<protein>
    <recommendedName>
        <fullName evidence="10">ABC transmembrane type-1 domain-containing protein</fullName>
    </recommendedName>
</protein>
<dbReference type="InterPro" id="IPR011527">
    <property type="entry name" value="ABC1_TM_dom"/>
</dbReference>
<keyword evidence="5" id="KW-0547">Nucleotide-binding</keyword>
<feature type="non-terminal residue" evidence="11">
    <location>
        <position position="82"/>
    </location>
</feature>
<evidence type="ECO:0000256" key="2">
    <source>
        <dbReference type="ARBA" id="ARBA00009726"/>
    </source>
</evidence>
<dbReference type="PANTHER" id="PTHR24223">
    <property type="entry name" value="ATP-BINDING CASSETTE SUB-FAMILY C"/>
    <property type="match status" value="1"/>
</dbReference>
<keyword evidence="7 9" id="KW-1133">Transmembrane helix</keyword>
<feature type="transmembrane region" description="Helical" evidence="9">
    <location>
        <begin position="57"/>
        <end position="81"/>
    </location>
</feature>
<evidence type="ECO:0000256" key="7">
    <source>
        <dbReference type="ARBA" id="ARBA00022989"/>
    </source>
</evidence>
<keyword evidence="8 9" id="KW-0472">Membrane</keyword>
<dbReference type="AlphaFoldDB" id="A0A1Y3BRH2"/>
<evidence type="ECO:0000256" key="4">
    <source>
        <dbReference type="ARBA" id="ARBA00022692"/>
    </source>
</evidence>
<keyword evidence="12" id="KW-1185">Reference proteome</keyword>
<dbReference type="GO" id="GO:0016020">
    <property type="term" value="C:membrane"/>
    <property type="evidence" value="ECO:0007669"/>
    <property type="project" value="UniProtKB-SubCell"/>
</dbReference>